<dbReference type="HAMAP" id="MF_00016">
    <property type="entry name" value="DNA_HJ_migration_RuvB"/>
    <property type="match status" value="1"/>
</dbReference>
<evidence type="ECO:0000256" key="5">
    <source>
        <dbReference type="ARBA" id="ARBA00022840"/>
    </source>
</evidence>
<feature type="binding site" evidence="9">
    <location>
        <position position="119"/>
    </location>
    <ligand>
        <name>ATP</name>
        <dbReference type="ChEBI" id="CHEBI:30616"/>
    </ligand>
</feature>
<keyword evidence="1 9" id="KW-0963">Cytoplasm</keyword>
<keyword evidence="13" id="KW-1185">Reference proteome</keyword>
<dbReference type="Pfam" id="PF05496">
    <property type="entry name" value="RuvB_N"/>
    <property type="match status" value="1"/>
</dbReference>
<feature type="domain" description="AAA+ ATPase" evidence="11">
    <location>
        <begin position="149"/>
        <end position="280"/>
    </location>
</feature>
<dbReference type="EC" id="3.6.4.-" evidence="9"/>
<feature type="binding site" evidence="9">
    <location>
        <position position="279"/>
    </location>
    <ligand>
        <name>ATP</name>
        <dbReference type="ChEBI" id="CHEBI:30616"/>
    </ligand>
</feature>
<keyword evidence="4 9" id="KW-0378">Hydrolase</keyword>
<comment type="catalytic activity">
    <reaction evidence="9">
        <text>ATP + H2O = ADP + phosphate + H(+)</text>
        <dbReference type="Rhea" id="RHEA:13065"/>
        <dbReference type="ChEBI" id="CHEBI:15377"/>
        <dbReference type="ChEBI" id="CHEBI:15378"/>
        <dbReference type="ChEBI" id="CHEBI:30616"/>
        <dbReference type="ChEBI" id="CHEBI:43474"/>
        <dbReference type="ChEBI" id="CHEBI:456216"/>
    </reaction>
</comment>
<dbReference type="InterPro" id="IPR041445">
    <property type="entry name" value="AAA_lid_4"/>
</dbReference>
<feature type="region of interest" description="Head domain (RuvB-H)" evidence="9">
    <location>
        <begin position="353"/>
        <end position="435"/>
    </location>
</feature>
<dbReference type="InterPro" id="IPR003593">
    <property type="entry name" value="AAA+_ATPase"/>
</dbReference>
<feature type="binding site" evidence="9">
    <location>
        <position position="163"/>
    </location>
    <ligand>
        <name>ATP</name>
        <dbReference type="ChEBI" id="CHEBI:30616"/>
    </ligand>
</feature>
<keyword evidence="7 9" id="KW-0233">DNA recombination</keyword>
<comment type="subunit">
    <text evidence="9">Homohexamer. Forms an RuvA(8)-RuvB(12)-Holliday junction (HJ) complex. HJ DNA is sandwiched between 2 RuvA tetramers; dsDNA enters through RuvA and exits via RuvB. An RuvB hexamer assembles on each DNA strand where it exits the tetramer. Each RuvB hexamer is contacted by two RuvA subunits (via domain III) on 2 adjacent RuvB subunits; this complex drives branch migration. In the full resolvosome a probable DNA-RuvA(4)-RuvB(12)-RuvC(2) complex forms which resolves the HJ.</text>
</comment>
<comment type="subcellular location">
    <subcellularLocation>
        <location evidence="9">Cytoplasm</location>
    </subcellularLocation>
</comment>
<dbReference type="InterPro" id="IPR008824">
    <property type="entry name" value="RuvB-like_N"/>
</dbReference>
<dbReference type="InterPro" id="IPR036390">
    <property type="entry name" value="WH_DNA-bd_sf"/>
</dbReference>
<evidence type="ECO:0000259" key="11">
    <source>
        <dbReference type="SMART" id="SM00382"/>
    </source>
</evidence>
<comment type="caution">
    <text evidence="9">Lacks conserved residue(s) required for the propagation of feature annotation.</text>
</comment>
<accession>A0ABV0KH14</accession>
<dbReference type="InterPro" id="IPR027417">
    <property type="entry name" value="P-loop_NTPase"/>
</dbReference>
<feature type="binding site" evidence="9">
    <location>
        <position position="316"/>
    </location>
    <ligand>
        <name>ATP</name>
        <dbReference type="ChEBI" id="CHEBI:30616"/>
    </ligand>
</feature>
<sequence length="435" mass="48127">MAIISSKQPTPDADDPARDDVLPLETANDGRKELSAKTRTRKQEQQLPLKIIEDATGNDATGTDARKQEQQLPLKIIEDATGNDATGTDDSNIKLARSASLLQPNSQPEERGKQEERLRPQRLAEYVGQKDLKEILDIAIRAAKARHETLDHLLLYGPPGLGKTTMSLILATEMGVNCKITSAPALERPKDIVGLLVNLQPGDVLFIDEIHRLNKVSEELLYPAMEDFRVDLTIGQGSSARTRSLKLQPFTLVGATTRVGALTSPLRDRFGLIQRLRFYELDELTQIVLRTAKLLATAVTSEGATEIARRARGTPRVANRLLKRVRDYVQVKEMGTIDQPIAAEALERFNVDPCGLDWTDRRLLTVMIEHFGGGPVGLETMAAVTGEDAQTIEEVYEPYLLQIGYLNRTSRGRIATPAAWKHLGYTPPSNQLSML</sequence>
<evidence type="ECO:0000313" key="13">
    <source>
        <dbReference type="Proteomes" id="UP001476950"/>
    </source>
</evidence>
<dbReference type="Gene3D" id="1.10.10.10">
    <property type="entry name" value="Winged helix-like DNA-binding domain superfamily/Winged helix DNA-binding domain"/>
    <property type="match status" value="1"/>
</dbReference>
<dbReference type="NCBIfam" id="NF000868">
    <property type="entry name" value="PRK00080.1"/>
    <property type="match status" value="1"/>
</dbReference>
<dbReference type="SUPFAM" id="SSF46785">
    <property type="entry name" value="Winged helix' DNA-binding domain"/>
    <property type="match status" value="1"/>
</dbReference>
<dbReference type="Gene3D" id="1.10.8.60">
    <property type="match status" value="1"/>
</dbReference>
<gene>
    <name evidence="9 12" type="primary">ruvB</name>
    <name evidence="12" type="ORF">NDI38_08795</name>
</gene>
<evidence type="ECO:0000256" key="10">
    <source>
        <dbReference type="SAM" id="MobiDB-lite"/>
    </source>
</evidence>
<keyword evidence="6 9" id="KW-0238">DNA-binding</keyword>
<feature type="region of interest" description="Small ATPAse domain (RuvB-S)" evidence="9">
    <location>
        <begin position="280"/>
        <end position="350"/>
    </location>
</feature>
<evidence type="ECO:0000256" key="2">
    <source>
        <dbReference type="ARBA" id="ARBA00022741"/>
    </source>
</evidence>
<keyword evidence="5 9" id="KW-0067">ATP-binding</keyword>
<feature type="compositionally biased region" description="Basic and acidic residues" evidence="10">
    <location>
        <begin position="108"/>
        <end position="119"/>
    </location>
</feature>
<dbReference type="InterPro" id="IPR008823">
    <property type="entry name" value="RuvB_wg_C"/>
</dbReference>
<proteinExistence type="inferred from homology"/>
<organism evidence="12 13">
    <name type="scientific">Stenomitos frigidus AS-A4</name>
    <dbReference type="NCBI Taxonomy" id="2933935"/>
    <lineage>
        <taxon>Bacteria</taxon>
        <taxon>Bacillati</taxon>
        <taxon>Cyanobacteriota</taxon>
        <taxon>Cyanophyceae</taxon>
        <taxon>Leptolyngbyales</taxon>
        <taxon>Leptolyngbyaceae</taxon>
        <taxon>Stenomitos</taxon>
    </lineage>
</organism>
<dbReference type="SUPFAM" id="SSF52540">
    <property type="entry name" value="P-loop containing nucleoside triphosphate hydrolases"/>
    <property type="match status" value="1"/>
</dbReference>
<keyword evidence="12" id="KW-0347">Helicase</keyword>
<keyword evidence="2 9" id="KW-0547">Nucleotide-binding</keyword>
<dbReference type="GO" id="GO:0003678">
    <property type="term" value="F:DNA helicase activity"/>
    <property type="evidence" value="ECO:0007669"/>
    <property type="project" value="UniProtKB-EC"/>
</dbReference>
<feature type="binding site" evidence="9">
    <location>
        <begin position="226"/>
        <end position="228"/>
    </location>
    <ligand>
        <name>ATP</name>
        <dbReference type="ChEBI" id="CHEBI:30616"/>
    </ligand>
</feature>
<keyword evidence="8 9" id="KW-0234">DNA repair</keyword>
<feature type="binding site" evidence="9">
    <location>
        <position position="165"/>
    </location>
    <ligand>
        <name>ATP</name>
        <dbReference type="ChEBI" id="CHEBI:30616"/>
    </ligand>
</feature>
<dbReference type="RefSeq" id="WP_206756018.1">
    <property type="nucleotide sequence ID" value="NZ_JAMPLM010000005.1"/>
</dbReference>
<feature type="binding site" evidence="9">
    <location>
        <position position="413"/>
    </location>
    <ligand>
        <name>DNA</name>
        <dbReference type="ChEBI" id="CHEBI:16991"/>
    </ligand>
</feature>
<protein>
    <recommendedName>
        <fullName evidence="9">Holliday junction branch migration complex subunit RuvB</fullName>
        <ecNumber evidence="9">3.6.4.-</ecNumber>
    </recommendedName>
</protein>
<evidence type="ECO:0000256" key="9">
    <source>
        <dbReference type="HAMAP-Rule" id="MF_00016"/>
    </source>
</evidence>
<evidence type="ECO:0000256" key="3">
    <source>
        <dbReference type="ARBA" id="ARBA00022763"/>
    </source>
</evidence>
<dbReference type="PANTHER" id="PTHR42848:SF1">
    <property type="entry name" value="HOLLIDAY JUNCTION BRANCH MIGRATION COMPLEX SUBUNIT RUVB"/>
    <property type="match status" value="1"/>
</dbReference>
<dbReference type="GO" id="GO:0016787">
    <property type="term" value="F:hydrolase activity"/>
    <property type="evidence" value="ECO:0007669"/>
    <property type="project" value="UniProtKB-KW"/>
</dbReference>
<comment type="caution">
    <text evidence="12">The sequence shown here is derived from an EMBL/GenBank/DDBJ whole genome shotgun (WGS) entry which is preliminary data.</text>
</comment>
<evidence type="ECO:0000256" key="6">
    <source>
        <dbReference type="ARBA" id="ARBA00023125"/>
    </source>
</evidence>
<dbReference type="EMBL" id="JAMPLM010000005">
    <property type="protein sequence ID" value="MEP1058534.1"/>
    <property type="molecule type" value="Genomic_DNA"/>
</dbReference>
<dbReference type="CDD" id="cd00009">
    <property type="entry name" value="AAA"/>
    <property type="match status" value="1"/>
</dbReference>
<comment type="domain">
    <text evidence="9">Has 3 domains, the large (RuvB-L) and small ATPase (RuvB-S) domains and the C-terminal head (RuvB-H) domain. The head domain binds DNA, while the ATPase domains jointly bind ATP, ADP or are empty depending on the state of the subunit in the translocation cycle. During a single DNA translocation step the structure of each domain remains the same, but their relative positions change.</text>
</comment>
<feature type="binding site" evidence="9">
    <location>
        <position position="164"/>
    </location>
    <ligand>
        <name>ATP</name>
        <dbReference type="ChEBI" id="CHEBI:30616"/>
    </ligand>
</feature>
<feature type="region of interest" description="Disordered" evidence="10">
    <location>
        <begin position="97"/>
        <end position="120"/>
    </location>
</feature>
<comment type="similarity">
    <text evidence="9">Belongs to the RuvB family.</text>
</comment>
<name>A0ABV0KH14_9CYAN</name>
<feature type="binding site" evidence="9">
    <location>
        <position position="408"/>
    </location>
    <ligand>
        <name>DNA</name>
        <dbReference type="ChEBI" id="CHEBI:16991"/>
    </ligand>
</feature>
<feature type="binding site" evidence="9">
    <location>
        <position position="164"/>
    </location>
    <ligand>
        <name>Mg(2+)</name>
        <dbReference type="ChEBI" id="CHEBI:18420"/>
    </ligand>
</feature>
<dbReference type="NCBIfam" id="TIGR00635">
    <property type="entry name" value="ruvB"/>
    <property type="match status" value="1"/>
</dbReference>
<evidence type="ECO:0000256" key="7">
    <source>
        <dbReference type="ARBA" id="ARBA00023172"/>
    </source>
</evidence>
<feature type="binding site" evidence="9">
    <location>
        <position position="160"/>
    </location>
    <ligand>
        <name>ATP</name>
        <dbReference type="ChEBI" id="CHEBI:30616"/>
    </ligand>
</feature>
<dbReference type="Proteomes" id="UP001476950">
    <property type="component" value="Unassembled WGS sequence"/>
</dbReference>
<feature type="binding site" evidence="9">
    <location>
        <position position="269"/>
    </location>
    <ligand>
        <name>ATP</name>
        <dbReference type="ChEBI" id="CHEBI:30616"/>
    </ligand>
</feature>
<feature type="compositionally biased region" description="Basic and acidic residues" evidence="10">
    <location>
        <begin position="28"/>
        <end position="44"/>
    </location>
</feature>
<dbReference type="Pfam" id="PF05491">
    <property type="entry name" value="WHD_RuvB"/>
    <property type="match status" value="1"/>
</dbReference>
<dbReference type="Pfam" id="PF17864">
    <property type="entry name" value="AAA_lid_4"/>
    <property type="match status" value="1"/>
</dbReference>
<evidence type="ECO:0000256" key="4">
    <source>
        <dbReference type="ARBA" id="ARBA00022801"/>
    </source>
</evidence>
<comment type="function">
    <text evidence="9">The RuvA-RuvB-RuvC complex processes Holliday junction (HJ) DNA during genetic recombination and DNA repair, while the RuvA-RuvB complex plays an important role in the rescue of blocked DNA replication forks via replication fork reversal (RFR). RuvA specifically binds to HJ cruciform DNA, conferring on it an open structure. The RuvB hexamer acts as an ATP-dependent pump, pulling dsDNA into and through the RuvAB complex. RuvB forms 2 homohexamers on either side of HJ DNA bound by 1 or 2 RuvA tetramers; 4 subunits per hexamer contact DNA at a time. Coordinated motions by a converter formed by DNA-disengaged RuvB subunits stimulates ATP hydrolysis and nucleotide exchange. Immobilization of the converter enables RuvB to convert the ATP-contained energy into a lever motion, pulling 2 nucleotides of DNA out of the RuvA tetramer per ATP hydrolyzed, thus driving DNA branch migration. The RuvB motors rotate together with the DNA substrate, which together with the progressing nucleotide cycle form the mechanistic basis for DNA recombination by continuous HJ branch migration. Branch migration allows RuvC to scan DNA until it finds its consensus sequence, where it cleaves and resolves cruciform DNA.</text>
</comment>
<evidence type="ECO:0000256" key="8">
    <source>
        <dbReference type="ARBA" id="ARBA00023204"/>
    </source>
</evidence>
<keyword evidence="3 9" id="KW-0227">DNA damage</keyword>
<dbReference type="InterPro" id="IPR036388">
    <property type="entry name" value="WH-like_DNA-bd_sf"/>
</dbReference>
<dbReference type="InterPro" id="IPR004605">
    <property type="entry name" value="DNA_helicase_Holl-junc_RuvB"/>
</dbReference>
<evidence type="ECO:0000313" key="12">
    <source>
        <dbReference type="EMBL" id="MEP1058534.1"/>
    </source>
</evidence>
<dbReference type="SMART" id="SM00382">
    <property type="entry name" value="AAA"/>
    <property type="match status" value="1"/>
</dbReference>
<dbReference type="PANTHER" id="PTHR42848">
    <property type="match status" value="1"/>
</dbReference>
<feature type="region of interest" description="Disordered" evidence="10">
    <location>
        <begin position="1"/>
        <end position="69"/>
    </location>
</feature>
<reference evidence="12 13" key="1">
    <citation type="submission" date="2022-04" db="EMBL/GenBank/DDBJ databases">
        <title>Positive selection, recombination, and allopatry shape intraspecific diversity of widespread and dominant cyanobacteria.</title>
        <authorList>
            <person name="Wei J."/>
            <person name="Shu W."/>
            <person name="Hu C."/>
        </authorList>
    </citation>
    <scope>NUCLEOTIDE SEQUENCE [LARGE SCALE GENOMIC DNA]</scope>
    <source>
        <strain evidence="12 13">AS-A4</strain>
    </source>
</reference>
<evidence type="ECO:0000256" key="1">
    <source>
        <dbReference type="ARBA" id="ARBA00022490"/>
    </source>
</evidence>
<feature type="binding site" evidence="9">
    <location>
        <position position="118"/>
    </location>
    <ligand>
        <name>ATP</name>
        <dbReference type="ChEBI" id="CHEBI:30616"/>
    </ligand>
</feature>
<dbReference type="Gene3D" id="3.40.50.300">
    <property type="entry name" value="P-loop containing nucleotide triphosphate hydrolases"/>
    <property type="match status" value="1"/>
</dbReference>